<evidence type="ECO:0000256" key="1">
    <source>
        <dbReference type="ARBA" id="ARBA00006739"/>
    </source>
</evidence>
<dbReference type="CDD" id="cd06442">
    <property type="entry name" value="DPM1_like"/>
    <property type="match status" value="1"/>
</dbReference>
<evidence type="ECO:0000256" key="2">
    <source>
        <dbReference type="ARBA" id="ARBA00022676"/>
    </source>
</evidence>
<protein>
    <submittedName>
        <fullName evidence="6">Polyprenol monophosphomannose synthase</fullName>
    </submittedName>
</protein>
<dbReference type="FunFam" id="3.90.550.10:FF:000122">
    <property type="entry name" value="Dolichol-phosphate mannosyltransferase subunit 1"/>
    <property type="match status" value="1"/>
</dbReference>
<dbReference type="Proteomes" id="UP000590964">
    <property type="component" value="Unassembled WGS sequence"/>
</dbReference>
<reference evidence="5 8" key="1">
    <citation type="journal article" date="2020" name="bioRxiv">
        <title>A rank-normalized archaeal taxonomy based on genome phylogeny resolves widespread incomplete and uneven classifications.</title>
        <authorList>
            <person name="Rinke C."/>
            <person name="Chuvochina M."/>
            <person name="Mussig A.J."/>
            <person name="Chaumeil P.-A."/>
            <person name="Waite D.W."/>
            <person name="Whitman W.B."/>
            <person name="Parks D.H."/>
            <person name="Hugenholtz P."/>
        </authorList>
    </citation>
    <scope>NUCLEOTIDE SEQUENCE [LARGE SCALE GENOMIC DNA]</scope>
    <source>
        <strain evidence="5">UBA10191</strain>
    </source>
</reference>
<reference evidence="7" key="3">
    <citation type="submission" date="2021-05" db="EMBL/GenBank/DDBJ databases">
        <title>Protein family content uncovers lineage relationships and bacterial pathway maintenance mechanisms in DPANN archaea.</title>
        <authorList>
            <person name="Castelle C.J."/>
            <person name="Meheust R."/>
            <person name="Jaffe A.L."/>
            <person name="Seitz K."/>
            <person name="Gong X."/>
            <person name="Baker B.J."/>
            <person name="Banfield J.F."/>
        </authorList>
    </citation>
    <scope>NUCLEOTIDE SEQUENCE</scope>
    <source>
        <strain evidence="7">RIFCSPLOWO2_01_FULL_43_13</strain>
    </source>
</reference>
<evidence type="ECO:0000259" key="4">
    <source>
        <dbReference type="Pfam" id="PF00535"/>
    </source>
</evidence>
<gene>
    <name evidence="5" type="ORF">HA222_00450</name>
    <name evidence="6" type="ORF">HA227_01025</name>
    <name evidence="7" type="ORF">J4478_00860</name>
</gene>
<dbReference type="PANTHER" id="PTHR43398:SF1">
    <property type="entry name" value="DOLICHOL-PHOSPHATE MANNOSYLTRANSFERASE SUBUNIT 1"/>
    <property type="match status" value="1"/>
</dbReference>
<dbReference type="Proteomes" id="UP000527315">
    <property type="component" value="Unassembled WGS sequence"/>
</dbReference>
<keyword evidence="2" id="KW-0328">Glycosyltransferase</keyword>
<accession>A0A7J4KS05</accession>
<keyword evidence="3" id="KW-0808">Transferase</keyword>
<dbReference type="Proteomes" id="UP000680185">
    <property type="component" value="Unassembled WGS sequence"/>
</dbReference>
<evidence type="ECO:0000256" key="3">
    <source>
        <dbReference type="ARBA" id="ARBA00022679"/>
    </source>
</evidence>
<organism evidence="6 8">
    <name type="scientific">Candidatus Iainarchaeum sp</name>
    <dbReference type="NCBI Taxonomy" id="3101447"/>
    <lineage>
        <taxon>Archaea</taxon>
        <taxon>Candidatus Iainarchaeota</taxon>
        <taxon>Candidatus Iainarchaeia</taxon>
        <taxon>Candidatus Iainarchaeales</taxon>
        <taxon>Candidatus Iainarchaeaceae</taxon>
        <taxon>Candidatus Iainarchaeum</taxon>
    </lineage>
</organism>
<name>A0A7J4KS05_9ARCH</name>
<dbReference type="SUPFAM" id="SSF53448">
    <property type="entry name" value="Nucleotide-diphospho-sugar transferases"/>
    <property type="match status" value="1"/>
</dbReference>
<dbReference type="EMBL" id="DUFJ01000026">
    <property type="protein sequence ID" value="HIH32811.1"/>
    <property type="molecule type" value="Genomic_DNA"/>
</dbReference>
<proteinExistence type="inferred from homology"/>
<comment type="caution">
    <text evidence="6">The sequence shown here is derived from an EMBL/GenBank/DDBJ whole genome shotgun (WGS) entry which is preliminary data.</text>
</comment>
<comment type="similarity">
    <text evidence="1">Belongs to the glycosyltransferase 2 family.</text>
</comment>
<dbReference type="GO" id="GO:0009247">
    <property type="term" value="P:glycolipid biosynthetic process"/>
    <property type="evidence" value="ECO:0007669"/>
    <property type="project" value="TreeGrafter"/>
</dbReference>
<sequence length="232" mass="25731">MFAVVIPTYNEASNIRLLAKEVLSVGKEFSVIIVDDDSGDGTGKIAEELRRKSPKRVFVIHRKKKRGLGGAYIAGFKKALELNAKLVFSMDADFSHDPKVLPEFAEKISQGFDVVLGSRYIKGGGVSWTGTRLALSKGANTLAKTLLGIPANDLTTGFRCYKREVLGKIGLDSVRSNGYSFLEEVLYLCYKKGFRIGEIPIFFKNRTEGQSKLGRKEILNFFLTVIRLKLKG</sequence>
<evidence type="ECO:0000313" key="6">
    <source>
        <dbReference type="EMBL" id="HIH32811.1"/>
    </source>
</evidence>
<evidence type="ECO:0000313" key="7">
    <source>
        <dbReference type="EMBL" id="MBS3057934.1"/>
    </source>
</evidence>
<dbReference type="InterPro" id="IPR029044">
    <property type="entry name" value="Nucleotide-diphossugar_trans"/>
</dbReference>
<dbReference type="PANTHER" id="PTHR43398">
    <property type="entry name" value="DOLICHOL-PHOSPHATE MANNOSYLTRANSFERASE SUBUNIT 1"/>
    <property type="match status" value="1"/>
</dbReference>
<dbReference type="GO" id="GO:0004582">
    <property type="term" value="F:dolichyl-phosphate beta-D-mannosyltransferase activity"/>
    <property type="evidence" value="ECO:0007669"/>
    <property type="project" value="InterPro"/>
</dbReference>
<dbReference type="AlphaFoldDB" id="A0A7J4KS05"/>
<feature type="domain" description="Glycosyltransferase 2-like" evidence="4">
    <location>
        <begin position="4"/>
        <end position="169"/>
    </location>
</feature>
<evidence type="ECO:0000313" key="5">
    <source>
        <dbReference type="EMBL" id="HIH21119.1"/>
    </source>
</evidence>
<dbReference type="Gene3D" id="3.90.550.10">
    <property type="entry name" value="Spore Coat Polysaccharide Biosynthesis Protein SpsA, Chain A"/>
    <property type="match status" value="1"/>
</dbReference>
<dbReference type="InterPro" id="IPR039528">
    <property type="entry name" value="DPM1-like"/>
</dbReference>
<reference evidence="7" key="2">
    <citation type="submission" date="2021-03" db="EMBL/GenBank/DDBJ databases">
        <authorList>
            <person name="Jaffe A."/>
        </authorList>
    </citation>
    <scope>NUCLEOTIDE SEQUENCE</scope>
    <source>
        <strain evidence="7">RIFCSPLOWO2_01_FULL_43_13</strain>
    </source>
</reference>
<dbReference type="InterPro" id="IPR001173">
    <property type="entry name" value="Glyco_trans_2-like"/>
</dbReference>
<dbReference type="Pfam" id="PF00535">
    <property type="entry name" value="Glycos_transf_2"/>
    <property type="match status" value="1"/>
</dbReference>
<dbReference type="GO" id="GO:0016020">
    <property type="term" value="C:membrane"/>
    <property type="evidence" value="ECO:0007669"/>
    <property type="project" value="GOC"/>
</dbReference>
<dbReference type="EMBL" id="JAGVWB010000005">
    <property type="protein sequence ID" value="MBS3057934.1"/>
    <property type="molecule type" value="Genomic_DNA"/>
</dbReference>
<dbReference type="EMBL" id="DUFW01000004">
    <property type="protein sequence ID" value="HIH21119.1"/>
    <property type="molecule type" value="Genomic_DNA"/>
</dbReference>
<evidence type="ECO:0000313" key="8">
    <source>
        <dbReference type="Proteomes" id="UP000527315"/>
    </source>
</evidence>